<evidence type="ECO:0000256" key="9">
    <source>
        <dbReference type="HAMAP-Rule" id="MF_00097"/>
    </source>
</evidence>
<feature type="binding site" evidence="9">
    <location>
        <position position="99"/>
    </location>
    <ligand>
        <name>Mg(2+)</name>
        <dbReference type="ChEBI" id="CHEBI:18420"/>
    </ligand>
</feature>
<feature type="binding site" evidence="9">
    <location>
        <position position="150"/>
    </location>
    <ligand>
        <name>4-amino-2-methyl-5-(diphosphooxymethyl)pyrimidine</name>
        <dbReference type="ChEBI" id="CHEBI:57841"/>
    </ligand>
</feature>
<dbReference type="InterPro" id="IPR036206">
    <property type="entry name" value="ThiamineP_synth_sf"/>
</dbReference>
<dbReference type="EMBL" id="LR134523">
    <property type="protein sequence ID" value="VEJ36141.1"/>
    <property type="molecule type" value="Genomic_DNA"/>
</dbReference>
<evidence type="ECO:0000256" key="2">
    <source>
        <dbReference type="ARBA" id="ARBA00022679"/>
    </source>
</evidence>
<feature type="binding site" evidence="9">
    <location>
        <position position="118"/>
    </location>
    <ligand>
        <name>4-amino-2-methyl-5-(diphosphooxymethyl)pyrimidine</name>
        <dbReference type="ChEBI" id="CHEBI:57841"/>
    </ligand>
</feature>
<dbReference type="CDD" id="cd00564">
    <property type="entry name" value="TMP_TenI"/>
    <property type="match status" value="1"/>
</dbReference>
<evidence type="ECO:0000256" key="1">
    <source>
        <dbReference type="ARBA" id="ARBA00005165"/>
    </source>
</evidence>
<dbReference type="UniPathway" id="UPA00060">
    <property type="reaction ID" value="UER00141"/>
</dbReference>
<dbReference type="Gene3D" id="3.20.20.70">
    <property type="entry name" value="Aldolase class I"/>
    <property type="match status" value="1"/>
</dbReference>
<dbReference type="GO" id="GO:0000287">
    <property type="term" value="F:magnesium ion binding"/>
    <property type="evidence" value="ECO:0007669"/>
    <property type="project" value="UniProtKB-UniRule"/>
</dbReference>
<organism evidence="11 12">
    <name type="scientific">Aedoeadaptatus ivorii</name>
    <dbReference type="NCBI Taxonomy" id="54006"/>
    <lineage>
        <taxon>Bacteria</taxon>
        <taxon>Bacillati</taxon>
        <taxon>Bacillota</taxon>
        <taxon>Tissierellia</taxon>
        <taxon>Tissierellales</taxon>
        <taxon>Peptoniphilaceae</taxon>
        <taxon>Aedoeadaptatus</taxon>
    </lineage>
</organism>
<comment type="function">
    <text evidence="9">Condenses 4-methyl-5-(beta-hydroxyethyl)thiazole monophosphate (THZ-P) and 2-methyl-4-amino-5-hydroxymethyl pyrimidine pyrophosphate (HMP-PP) to form thiamine monophosphate (TMP).</text>
</comment>
<dbReference type="HAMAP" id="MF_00097">
    <property type="entry name" value="TMP_synthase"/>
    <property type="match status" value="1"/>
</dbReference>
<dbReference type="PANTHER" id="PTHR20857">
    <property type="entry name" value="THIAMINE-PHOSPHATE PYROPHOSPHORYLASE"/>
    <property type="match status" value="1"/>
</dbReference>
<evidence type="ECO:0000256" key="8">
    <source>
        <dbReference type="ARBA" id="ARBA00047883"/>
    </source>
</evidence>
<accession>A0A3S4YLK0</accession>
<proteinExistence type="inferred from homology"/>
<feature type="binding site" evidence="9">
    <location>
        <begin position="38"/>
        <end position="42"/>
    </location>
    <ligand>
        <name>4-amino-2-methyl-5-(diphosphooxymethyl)pyrimidine</name>
        <dbReference type="ChEBI" id="CHEBI:57841"/>
    </ligand>
</feature>
<comment type="pathway">
    <text evidence="1 9">Cofactor biosynthesis; thiamine diphosphate biosynthesis; thiamine phosphate from 4-amino-2-methyl-5-diphosphomethylpyrimidine and 4-methyl-5-(2-phosphoethyl)-thiazole: step 1/1.</text>
</comment>
<feature type="domain" description="Thiamine phosphate synthase/TenI" evidence="10">
    <location>
        <begin position="9"/>
        <end position="208"/>
    </location>
</feature>
<evidence type="ECO:0000256" key="4">
    <source>
        <dbReference type="ARBA" id="ARBA00022842"/>
    </source>
</evidence>
<evidence type="ECO:0000259" key="10">
    <source>
        <dbReference type="Pfam" id="PF02581"/>
    </source>
</evidence>
<feature type="binding site" evidence="9">
    <location>
        <position position="75"/>
    </location>
    <ligand>
        <name>Mg(2+)</name>
        <dbReference type="ChEBI" id="CHEBI:18420"/>
    </ligand>
</feature>
<comment type="similarity">
    <text evidence="9">Belongs to the thiamine-phosphate synthase family.</text>
</comment>
<reference evidence="11 12" key="1">
    <citation type="submission" date="2018-12" db="EMBL/GenBank/DDBJ databases">
        <authorList>
            <consortium name="Pathogen Informatics"/>
        </authorList>
    </citation>
    <scope>NUCLEOTIDE SEQUENCE [LARGE SCALE GENOMIC DNA]</scope>
    <source>
        <strain evidence="11 12">NCTC13079</strain>
    </source>
</reference>
<dbReference type="GO" id="GO:0004789">
    <property type="term" value="F:thiamine-phosphate diphosphorylase activity"/>
    <property type="evidence" value="ECO:0007669"/>
    <property type="project" value="UniProtKB-UniRule"/>
</dbReference>
<gene>
    <name evidence="11" type="primary">thiE_1</name>
    <name evidence="9" type="synonym">thiE</name>
    <name evidence="11" type="ORF">NCTC13079_01338</name>
</gene>
<comment type="catalytic activity">
    <reaction evidence="6 9">
        <text>4-methyl-5-(2-phosphooxyethyl)-thiazole + 4-amino-2-methyl-5-(diphosphooxymethyl)pyrimidine + H(+) = thiamine phosphate + diphosphate</text>
        <dbReference type="Rhea" id="RHEA:22328"/>
        <dbReference type="ChEBI" id="CHEBI:15378"/>
        <dbReference type="ChEBI" id="CHEBI:33019"/>
        <dbReference type="ChEBI" id="CHEBI:37575"/>
        <dbReference type="ChEBI" id="CHEBI:57841"/>
        <dbReference type="ChEBI" id="CHEBI:58296"/>
        <dbReference type="EC" id="2.5.1.3"/>
    </reaction>
</comment>
<dbReference type="PANTHER" id="PTHR20857:SF15">
    <property type="entry name" value="THIAMINE-PHOSPHATE SYNTHASE"/>
    <property type="match status" value="1"/>
</dbReference>
<dbReference type="OrthoDB" id="9812206at2"/>
<dbReference type="RefSeq" id="WP_126466008.1">
    <property type="nucleotide sequence ID" value="NZ_LR134523.1"/>
</dbReference>
<evidence type="ECO:0000256" key="3">
    <source>
        <dbReference type="ARBA" id="ARBA00022723"/>
    </source>
</evidence>
<evidence type="ECO:0000313" key="12">
    <source>
        <dbReference type="Proteomes" id="UP000269544"/>
    </source>
</evidence>
<dbReference type="Pfam" id="PF02581">
    <property type="entry name" value="TMP-TENI"/>
    <property type="match status" value="1"/>
</dbReference>
<keyword evidence="2 9" id="KW-0808">Transferase</keyword>
<comment type="cofactor">
    <cofactor evidence="9">
        <name>Mg(2+)</name>
        <dbReference type="ChEBI" id="CHEBI:18420"/>
    </cofactor>
    <text evidence="9">Binds 1 Mg(2+) ion per subunit.</text>
</comment>
<evidence type="ECO:0000313" key="11">
    <source>
        <dbReference type="EMBL" id="VEJ36141.1"/>
    </source>
</evidence>
<protein>
    <recommendedName>
        <fullName evidence="9">Thiamine-phosphate synthase</fullName>
        <shortName evidence="9">TP synthase</shortName>
        <shortName evidence="9">TPS</shortName>
        <ecNumber evidence="9">2.5.1.3</ecNumber>
    </recommendedName>
    <alternativeName>
        <fullName evidence="9">Thiamine-phosphate pyrophosphorylase</fullName>
        <shortName evidence="9">TMP pyrophosphorylase</shortName>
        <shortName evidence="9">TMP-PPase</shortName>
    </alternativeName>
</protein>
<dbReference type="InterPro" id="IPR022998">
    <property type="entry name" value="ThiamineP_synth_TenI"/>
</dbReference>
<name>A0A3S4YLK0_9FIRM</name>
<dbReference type="GO" id="GO:0009228">
    <property type="term" value="P:thiamine biosynthetic process"/>
    <property type="evidence" value="ECO:0007669"/>
    <property type="project" value="UniProtKB-KW"/>
</dbReference>
<keyword evidence="5 9" id="KW-0784">Thiamine biosynthesis</keyword>
<dbReference type="KEGG" id="piv:NCTC13079_01338"/>
<keyword evidence="3 9" id="KW-0479">Metal-binding</keyword>
<dbReference type="InterPro" id="IPR034291">
    <property type="entry name" value="TMP_synthase"/>
</dbReference>
<feature type="binding site" evidence="9">
    <location>
        <begin position="205"/>
        <end position="206"/>
    </location>
    <ligand>
        <name>2-[(2R,5Z)-2-carboxy-4-methylthiazol-5(2H)-ylidene]ethyl phosphate</name>
        <dbReference type="ChEBI" id="CHEBI:62899"/>
    </ligand>
</feature>
<dbReference type="Proteomes" id="UP000269544">
    <property type="component" value="Chromosome"/>
</dbReference>
<dbReference type="InterPro" id="IPR013785">
    <property type="entry name" value="Aldolase_TIM"/>
</dbReference>
<comment type="catalytic activity">
    <reaction evidence="8 9">
        <text>2-[(2R,5Z)-2-carboxy-4-methylthiazol-5(2H)-ylidene]ethyl phosphate + 4-amino-2-methyl-5-(diphosphooxymethyl)pyrimidine + 2 H(+) = thiamine phosphate + CO2 + diphosphate</text>
        <dbReference type="Rhea" id="RHEA:47844"/>
        <dbReference type="ChEBI" id="CHEBI:15378"/>
        <dbReference type="ChEBI" id="CHEBI:16526"/>
        <dbReference type="ChEBI" id="CHEBI:33019"/>
        <dbReference type="ChEBI" id="CHEBI:37575"/>
        <dbReference type="ChEBI" id="CHEBI:57841"/>
        <dbReference type="ChEBI" id="CHEBI:62899"/>
        <dbReference type="EC" id="2.5.1.3"/>
    </reaction>
</comment>
<feature type="binding site" evidence="9">
    <location>
        <position position="185"/>
    </location>
    <ligand>
        <name>2-[(2R,5Z)-2-carboxy-4-methylthiazol-5(2H)-ylidene]ethyl phosphate</name>
        <dbReference type="ChEBI" id="CHEBI:62899"/>
    </ligand>
</feature>
<dbReference type="GO" id="GO:0009229">
    <property type="term" value="P:thiamine diphosphate biosynthetic process"/>
    <property type="evidence" value="ECO:0007669"/>
    <property type="project" value="UniProtKB-UniRule"/>
</dbReference>
<evidence type="ECO:0000256" key="6">
    <source>
        <dbReference type="ARBA" id="ARBA00047334"/>
    </source>
</evidence>
<dbReference type="AlphaFoldDB" id="A0A3S4YLK0"/>
<dbReference type="SUPFAM" id="SSF51391">
    <property type="entry name" value="Thiamin phosphate synthase"/>
    <property type="match status" value="1"/>
</dbReference>
<dbReference type="GO" id="GO:0005737">
    <property type="term" value="C:cytoplasm"/>
    <property type="evidence" value="ECO:0007669"/>
    <property type="project" value="TreeGrafter"/>
</dbReference>
<keyword evidence="4 9" id="KW-0460">Magnesium</keyword>
<comment type="catalytic activity">
    <reaction evidence="7 9">
        <text>2-(2-carboxy-4-methylthiazol-5-yl)ethyl phosphate + 4-amino-2-methyl-5-(diphosphooxymethyl)pyrimidine + 2 H(+) = thiamine phosphate + CO2 + diphosphate</text>
        <dbReference type="Rhea" id="RHEA:47848"/>
        <dbReference type="ChEBI" id="CHEBI:15378"/>
        <dbReference type="ChEBI" id="CHEBI:16526"/>
        <dbReference type="ChEBI" id="CHEBI:33019"/>
        <dbReference type="ChEBI" id="CHEBI:37575"/>
        <dbReference type="ChEBI" id="CHEBI:57841"/>
        <dbReference type="ChEBI" id="CHEBI:62890"/>
        <dbReference type="EC" id="2.5.1.3"/>
    </reaction>
</comment>
<feature type="binding site" evidence="9">
    <location>
        <position position="74"/>
    </location>
    <ligand>
        <name>4-amino-2-methyl-5-(diphosphooxymethyl)pyrimidine</name>
        <dbReference type="ChEBI" id="CHEBI:57841"/>
    </ligand>
</feature>
<feature type="binding site" evidence="9">
    <location>
        <begin position="147"/>
        <end position="149"/>
    </location>
    <ligand>
        <name>2-[(2R,5Z)-2-carboxy-4-methylthiazol-5(2H)-ylidene]ethyl phosphate</name>
        <dbReference type="ChEBI" id="CHEBI:62899"/>
    </ligand>
</feature>
<keyword evidence="12" id="KW-1185">Reference proteome</keyword>
<sequence>MKDFSIEKYFVVGPENTGGRPVLPIIRAAVEAGFTFLQIRSKTASARELIVLLEDTSRLLREMGKSDSVALVADDRLDVVLAARERGAKVDGIHVGQSDIYPEICRKYLGDDAIVGLSAPTGDLVHYIEKGDFSQIDYFGAGPLHPTDTKRDCGLDAEGNLIVRTLDELTHLAEISPLRVTVGGGVKAEDLEALAATGIHGFFVVSAVAGADDPGAAARELVEIWDHAR</sequence>
<evidence type="ECO:0000256" key="5">
    <source>
        <dbReference type="ARBA" id="ARBA00022977"/>
    </source>
</evidence>
<evidence type="ECO:0000256" key="7">
    <source>
        <dbReference type="ARBA" id="ARBA00047851"/>
    </source>
</evidence>
<dbReference type="EC" id="2.5.1.3" evidence="9"/>